<organism evidence="1 2">
    <name type="scientific">Mycena maculata</name>
    <dbReference type="NCBI Taxonomy" id="230809"/>
    <lineage>
        <taxon>Eukaryota</taxon>
        <taxon>Fungi</taxon>
        <taxon>Dikarya</taxon>
        <taxon>Basidiomycota</taxon>
        <taxon>Agaricomycotina</taxon>
        <taxon>Agaricomycetes</taxon>
        <taxon>Agaricomycetidae</taxon>
        <taxon>Agaricales</taxon>
        <taxon>Marasmiineae</taxon>
        <taxon>Mycenaceae</taxon>
        <taxon>Mycena</taxon>
    </lineage>
</organism>
<proteinExistence type="predicted"/>
<evidence type="ECO:0000313" key="2">
    <source>
        <dbReference type="Proteomes" id="UP001215280"/>
    </source>
</evidence>
<evidence type="ECO:0008006" key="3">
    <source>
        <dbReference type="Google" id="ProtNLM"/>
    </source>
</evidence>
<keyword evidence="2" id="KW-1185">Reference proteome</keyword>
<protein>
    <recommendedName>
        <fullName evidence="3">F-box domain-containing protein</fullName>
    </recommendedName>
</protein>
<dbReference type="EMBL" id="JARJLG010000017">
    <property type="protein sequence ID" value="KAJ7773660.1"/>
    <property type="molecule type" value="Genomic_DNA"/>
</dbReference>
<accession>A0AAD7JX07</accession>
<reference evidence="1" key="1">
    <citation type="submission" date="2023-03" db="EMBL/GenBank/DDBJ databases">
        <title>Massive genome expansion in bonnet fungi (Mycena s.s.) driven by repeated elements and novel gene families across ecological guilds.</title>
        <authorList>
            <consortium name="Lawrence Berkeley National Laboratory"/>
            <person name="Harder C.B."/>
            <person name="Miyauchi S."/>
            <person name="Viragh M."/>
            <person name="Kuo A."/>
            <person name="Thoen E."/>
            <person name="Andreopoulos B."/>
            <person name="Lu D."/>
            <person name="Skrede I."/>
            <person name="Drula E."/>
            <person name="Henrissat B."/>
            <person name="Morin E."/>
            <person name="Kohler A."/>
            <person name="Barry K."/>
            <person name="LaButti K."/>
            <person name="Morin E."/>
            <person name="Salamov A."/>
            <person name="Lipzen A."/>
            <person name="Mereny Z."/>
            <person name="Hegedus B."/>
            <person name="Baldrian P."/>
            <person name="Stursova M."/>
            <person name="Weitz H."/>
            <person name="Taylor A."/>
            <person name="Grigoriev I.V."/>
            <person name="Nagy L.G."/>
            <person name="Martin F."/>
            <person name="Kauserud H."/>
        </authorList>
    </citation>
    <scope>NUCLEOTIDE SEQUENCE</scope>
    <source>
        <strain evidence="1">CBHHK188m</strain>
    </source>
</reference>
<sequence>MIPEQVPADVWLEVFRWLPPDNILHLLATHRTFRYLCRPILFAHFDFHPYVARPRDRRLLPFSGFTEQVFFASLFDPPDRLCHPPVQEVCRSLERLNFWSSDDIAPFVRSCHLSRRLGSRRKRDASDGDKHSPFILLDAFFERLASFTEMQRLYIDGVCFTPMQAASLSRLSRLTRLDTHECIVDDHEAFSQVWGLARFSIRTTGSFTPWISLLRSDLLRELEGVELIGEICILMPTFPNVYKLAASMDFRTMAQNVTILSKFPAVQIFELKAVRMGGMFWESTPLPAGPSPLVLPSNILPVLQDYSGACDTLHIFIPRATLTRLSTFPCRAENFLRQLAKNPEPTGITSLKVDSHGEFGAAWFDTLFGFFPHLVELEIIFRGVSEATKLLETLVHDRTLPSLIRLVLSLRPHYRDKSNPRDYVPFRDALLARCPTLTALWLWDGINVLWWRRLTDKTVDQGTQPQSDYKIVNGMLSDFCGTQNPISFPPLRDLY</sequence>
<dbReference type="AlphaFoldDB" id="A0AAD7JX07"/>
<dbReference type="Proteomes" id="UP001215280">
    <property type="component" value="Unassembled WGS sequence"/>
</dbReference>
<evidence type="ECO:0000313" key="1">
    <source>
        <dbReference type="EMBL" id="KAJ7773660.1"/>
    </source>
</evidence>
<name>A0AAD7JX07_9AGAR</name>
<comment type="caution">
    <text evidence="1">The sequence shown here is derived from an EMBL/GenBank/DDBJ whole genome shotgun (WGS) entry which is preliminary data.</text>
</comment>
<gene>
    <name evidence="1" type="ORF">DFH07DRAFT_767601</name>
</gene>